<dbReference type="GO" id="GO:0016651">
    <property type="term" value="F:oxidoreductase activity, acting on NAD(P)H"/>
    <property type="evidence" value="ECO:0007669"/>
    <property type="project" value="InterPro"/>
</dbReference>
<keyword evidence="13 15" id="KW-0496">Mitochondrion</keyword>
<evidence type="ECO:0000256" key="9">
    <source>
        <dbReference type="ARBA" id="ARBA00022982"/>
    </source>
</evidence>
<evidence type="ECO:0000256" key="10">
    <source>
        <dbReference type="ARBA" id="ARBA00022989"/>
    </source>
</evidence>
<comment type="subcellular location">
    <subcellularLocation>
        <location evidence="15">Mitochondrion inner membrane</location>
        <topology evidence="15">Multi-pass membrane protein</topology>
    </subcellularLocation>
    <subcellularLocation>
        <location evidence="1">Mitochondrion membrane</location>
        <topology evidence="1">Multi-pass membrane protein</topology>
    </subcellularLocation>
</comment>
<evidence type="ECO:0000256" key="1">
    <source>
        <dbReference type="ARBA" id="ARBA00004225"/>
    </source>
</evidence>
<feature type="transmembrane region" description="Helical" evidence="15">
    <location>
        <begin position="6"/>
        <end position="24"/>
    </location>
</feature>
<keyword evidence="14 15" id="KW-0472">Membrane</keyword>
<evidence type="ECO:0000313" key="16">
    <source>
        <dbReference type="EMBL" id="BAG12592.1"/>
    </source>
</evidence>
<evidence type="ECO:0000256" key="15">
    <source>
        <dbReference type="RuleBase" id="RU004419"/>
    </source>
</evidence>
<dbReference type="EC" id="7.1.1.2" evidence="3 15"/>
<dbReference type="Pfam" id="PF00420">
    <property type="entry name" value="Oxidored_q2"/>
    <property type="match status" value="1"/>
</dbReference>
<sequence>MNVKFYLSFWFNISIYCFNFYNCFNFFLNNKHLLSLLLSLEALMMSLFCLAVISMSPMNVGYYYSLIILTFAACEAAVGLSILVNMISSHGSSYVGSMNLMQC</sequence>
<evidence type="ECO:0000256" key="12">
    <source>
        <dbReference type="ARBA" id="ARBA00023075"/>
    </source>
</evidence>
<dbReference type="GO" id="GO:0005743">
    <property type="term" value="C:mitochondrial inner membrane"/>
    <property type="evidence" value="ECO:0007669"/>
    <property type="project" value="UniProtKB-SubCell"/>
</dbReference>
<evidence type="ECO:0000256" key="8">
    <source>
        <dbReference type="ARBA" id="ARBA00022967"/>
    </source>
</evidence>
<dbReference type="PANTHER" id="PTHR11434">
    <property type="entry name" value="NADH-UBIQUINONE OXIDOREDUCTASE SUBUNIT ND4L"/>
    <property type="match status" value="1"/>
</dbReference>
<keyword evidence="7 15" id="KW-0812">Transmembrane</keyword>
<dbReference type="GO" id="GO:0030964">
    <property type="term" value="C:NADH dehydrogenase complex"/>
    <property type="evidence" value="ECO:0007669"/>
    <property type="project" value="TreeGrafter"/>
</dbReference>
<evidence type="ECO:0000256" key="13">
    <source>
        <dbReference type="ARBA" id="ARBA00023128"/>
    </source>
</evidence>
<feature type="transmembrane region" description="Helical" evidence="15">
    <location>
        <begin position="36"/>
        <end position="56"/>
    </location>
</feature>
<accession>B1B1X7</accession>
<proteinExistence type="inferred from homology"/>
<comment type="function">
    <text evidence="15">Core subunit of the mitochondrial membrane respiratory chain NADH dehydrogenase (Complex I) which catalyzes electron transfer from NADH through the respiratory chain, using ubiquinone as an electron acceptor.</text>
</comment>
<evidence type="ECO:0000256" key="4">
    <source>
        <dbReference type="ARBA" id="ARBA00016612"/>
    </source>
</evidence>
<dbReference type="GO" id="GO:0008137">
    <property type="term" value="F:NADH dehydrogenase (ubiquinone) activity"/>
    <property type="evidence" value="ECO:0007669"/>
    <property type="project" value="UniProtKB-EC"/>
</dbReference>
<reference evidence="16" key="1">
    <citation type="journal article" date="2008" name="Mol. Phylogenet. Evol.">
        <title>Complete nucleotide sequences of mitochondrial genomes of two solitary entoprocts, Loxocorone allax and Loxosomella aloxiata: Implications for lophotrochozoan phylogeny.</title>
        <authorList>
            <person name="Yokobori S."/>
            <person name="Iseto T."/>
            <person name="Asakawa S."/>
            <person name="Sasaki T."/>
            <person name="Shimizu N."/>
            <person name="Yamagishi A."/>
            <person name="Oshima T."/>
            <person name="Hirose E."/>
        </authorList>
    </citation>
    <scope>NUCLEOTIDE SEQUENCE</scope>
</reference>
<evidence type="ECO:0000256" key="3">
    <source>
        <dbReference type="ARBA" id="ARBA00012944"/>
    </source>
</evidence>
<dbReference type="EMBL" id="AB264800">
    <property type="protein sequence ID" value="BAG12592.1"/>
    <property type="molecule type" value="Genomic_DNA"/>
</dbReference>
<feature type="transmembrane region" description="Helical" evidence="15">
    <location>
        <begin position="62"/>
        <end position="84"/>
    </location>
</feature>
<protein>
    <recommendedName>
        <fullName evidence="4 15">NADH-ubiquinone oxidoreductase chain 4L</fullName>
        <ecNumber evidence="3 15">7.1.1.2</ecNumber>
    </recommendedName>
</protein>
<comment type="similarity">
    <text evidence="2 15">Belongs to the complex I subunit 4L family.</text>
</comment>
<dbReference type="Gene3D" id="1.10.287.3510">
    <property type="match status" value="1"/>
</dbReference>
<evidence type="ECO:0000256" key="2">
    <source>
        <dbReference type="ARBA" id="ARBA00010519"/>
    </source>
</evidence>
<evidence type="ECO:0000256" key="14">
    <source>
        <dbReference type="ARBA" id="ARBA00023136"/>
    </source>
</evidence>
<evidence type="ECO:0000256" key="6">
    <source>
        <dbReference type="ARBA" id="ARBA00022660"/>
    </source>
</evidence>
<keyword evidence="9 15" id="KW-0249">Electron transport</keyword>
<dbReference type="InterPro" id="IPR001133">
    <property type="entry name" value="NADH_UbQ_OxRdtase_chain4L/K"/>
</dbReference>
<keyword evidence="6 15" id="KW-0679">Respiratory chain</keyword>
<evidence type="ECO:0000256" key="11">
    <source>
        <dbReference type="ARBA" id="ARBA00023027"/>
    </source>
</evidence>
<evidence type="ECO:0000256" key="5">
    <source>
        <dbReference type="ARBA" id="ARBA00022448"/>
    </source>
</evidence>
<keyword evidence="15" id="KW-0999">Mitochondrion inner membrane</keyword>
<dbReference type="AlphaFoldDB" id="B1B1X7"/>
<dbReference type="InterPro" id="IPR039428">
    <property type="entry name" value="NUOK/Mnh_C1-like"/>
</dbReference>
<keyword evidence="8 15" id="KW-1278">Translocase</keyword>
<organism evidence="16">
    <name type="scientific">Loxosomella aloxiata</name>
    <dbReference type="NCBI Taxonomy" id="393182"/>
    <lineage>
        <taxon>Eukaryota</taxon>
        <taxon>Metazoa</taxon>
        <taxon>Spiralia</taxon>
        <taxon>Lophotrochozoa</taxon>
        <taxon>Entoprocta</taxon>
        <taxon>Loxosomatidae</taxon>
        <taxon>Loxosomella</taxon>
    </lineage>
</organism>
<name>B1B1X7_9BILA</name>
<dbReference type="PANTHER" id="PTHR11434:SF0">
    <property type="entry name" value="NADH-UBIQUINONE OXIDOREDUCTASE CHAIN 4L"/>
    <property type="match status" value="1"/>
</dbReference>
<evidence type="ECO:0000256" key="7">
    <source>
        <dbReference type="ARBA" id="ARBA00022692"/>
    </source>
</evidence>
<keyword evidence="10 15" id="KW-1133">Transmembrane helix</keyword>
<dbReference type="GO" id="GO:0042773">
    <property type="term" value="P:ATP synthesis coupled electron transport"/>
    <property type="evidence" value="ECO:0007669"/>
    <property type="project" value="UniProtKB-UniRule"/>
</dbReference>
<gene>
    <name evidence="16" type="primary">nad4l</name>
</gene>
<keyword evidence="11 15" id="KW-0520">NAD</keyword>
<geneLocation type="mitochondrion" evidence="16"/>
<keyword evidence="12 15" id="KW-0830">Ubiquinone</keyword>
<keyword evidence="5 15" id="KW-0813">Transport</keyword>
<comment type="catalytic activity">
    <reaction evidence="15">
        <text>a ubiquinone + NADH + 5 H(+)(in) = a ubiquinol + NAD(+) + 4 H(+)(out)</text>
        <dbReference type="Rhea" id="RHEA:29091"/>
        <dbReference type="Rhea" id="RHEA-COMP:9565"/>
        <dbReference type="Rhea" id="RHEA-COMP:9566"/>
        <dbReference type="ChEBI" id="CHEBI:15378"/>
        <dbReference type="ChEBI" id="CHEBI:16389"/>
        <dbReference type="ChEBI" id="CHEBI:17976"/>
        <dbReference type="ChEBI" id="CHEBI:57540"/>
        <dbReference type="ChEBI" id="CHEBI:57945"/>
        <dbReference type="EC" id="7.1.1.2"/>
    </reaction>
</comment>